<feature type="transmembrane region" description="Helical" evidence="24">
    <location>
        <begin position="161"/>
        <end position="189"/>
    </location>
</feature>
<dbReference type="SMART" id="SM00304">
    <property type="entry name" value="HAMP"/>
    <property type="match status" value="1"/>
</dbReference>
<evidence type="ECO:0000256" key="11">
    <source>
        <dbReference type="ARBA" id="ARBA00022777"/>
    </source>
</evidence>
<dbReference type="PANTHER" id="PTHR44936">
    <property type="entry name" value="SENSOR PROTEIN CREC"/>
    <property type="match status" value="1"/>
</dbReference>
<dbReference type="SUPFAM" id="SSF47384">
    <property type="entry name" value="Homodimeric domain of signal transducing histidine kinase"/>
    <property type="match status" value="1"/>
</dbReference>
<dbReference type="CDD" id="cd00075">
    <property type="entry name" value="HATPase"/>
    <property type="match status" value="1"/>
</dbReference>
<evidence type="ECO:0000256" key="1">
    <source>
        <dbReference type="ARBA" id="ARBA00000085"/>
    </source>
</evidence>
<organism evidence="28 29">
    <name type="scientific">Streptomyces meridianus</name>
    <dbReference type="NCBI Taxonomy" id="2938945"/>
    <lineage>
        <taxon>Bacteria</taxon>
        <taxon>Bacillati</taxon>
        <taxon>Actinomycetota</taxon>
        <taxon>Actinomycetes</taxon>
        <taxon>Kitasatosporales</taxon>
        <taxon>Streptomycetaceae</taxon>
        <taxon>Streptomyces</taxon>
    </lineage>
</organism>
<comment type="cofactor">
    <cofactor evidence="3">
        <name>Mg(2+)</name>
        <dbReference type="ChEBI" id="CHEBI:18420"/>
    </cofactor>
</comment>
<comment type="catalytic activity">
    <reaction evidence="1">
        <text>ATP + protein L-histidine = ADP + protein N-phospho-L-histidine.</text>
        <dbReference type="EC" id="2.7.13.3"/>
    </reaction>
</comment>
<dbReference type="SUPFAM" id="SSF55874">
    <property type="entry name" value="ATPase domain of HSP90 chaperone/DNA topoisomerase II/histidine kinase"/>
    <property type="match status" value="1"/>
</dbReference>
<feature type="signal peptide" evidence="25">
    <location>
        <begin position="1"/>
        <end position="21"/>
    </location>
</feature>
<evidence type="ECO:0000256" key="18">
    <source>
        <dbReference type="ARBA" id="ARBA00023016"/>
    </source>
</evidence>
<evidence type="ECO:0000256" key="12">
    <source>
        <dbReference type="ARBA" id="ARBA00022801"/>
    </source>
</evidence>
<name>A0ABT0X5X4_9ACTN</name>
<keyword evidence="15" id="KW-0904">Protein phosphatase</keyword>
<keyword evidence="10" id="KW-0547">Nucleotide-binding</keyword>
<dbReference type="InterPro" id="IPR050980">
    <property type="entry name" value="2C_sensor_his_kinase"/>
</dbReference>
<dbReference type="SMART" id="SM00387">
    <property type="entry name" value="HATPase_c"/>
    <property type="match status" value="1"/>
</dbReference>
<evidence type="ECO:0000256" key="8">
    <source>
        <dbReference type="ARBA" id="ARBA00022679"/>
    </source>
</evidence>
<dbReference type="InterPro" id="IPR005467">
    <property type="entry name" value="His_kinase_dom"/>
</dbReference>
<proteinExistence type="predicted"/>
<dbReference type="PRINTS" id="PR00344">
    <property type="entry name" value="BCTRLSENSOR"/>
</dbReference>
<keyword evidence="13" id="KW-0067">ATP-binding</keyword>
<evidence type="ECO:0000256" key="10">
    <source>
        <dbReference type="ARBA" id="ARBA00022741"/>
    </source>
</evidence>
<evidence type="ECO:0000256" key="21">
    <source>
        <dbReference type="ARBA" id="ARBA00040454"/>
    </source>
</evidence>
<comment type="cofactor">
    <cofactor evidence="2">
        <name>Mn(2+)</name>
        <dbReference type="ChEBI" id="CHEBI:29035"/>
    </cofactor>
</comment>
<keyword evidence="17" id="KW-0902">Two-component regulatory system</keyword>
<keyword evidence="12" id="KW-0378">Hydrolase</keyword>
<dbReference type="InterPro" id="IPR003594">
    <property type="entry name" value="HATPase_dom"/>
</dbReference>
<sequence>MRRRLLLVSMSLVGVLLVALAAPLVNAYAADRTQALFVQRLTDVTRFAVLAEDVIEDGGAGALAADLERYADVYGGTVMVTDAGRDVVAASDTGAVLDSPEVSAAVTDALSGSGSVPPGTVWPWEDKPFVIAAPVGRDAQVLGAVVMVSPTGSVRDSVGRWLLFLVAAGLVTLVATAAGLVSPLVGWVIRPVHDLDRAARRLARGDLASRVPSDTGPPELRDLARSFNEMADNVQTSQRQQRDLIADAAHQLGNPLTALQLRVENLGSPPYEAAACDKVLEETDRLNRIVESLLDLSQVGARDVVTTCVDVPARVRSRCDMWAPMFTELNVDVPARADACAGEDIVDVALDALLDNAAKFAAGSPVDVTVDRDGSGYVRLSVRDHGPGLDPDDVGKVGARFFRGRRHQNIAGTGLGLAIVRARVVEIGGEFTVVPASGGGVRVEVRLPPFSPGSRGTSAPLPDADPVGT</sequence>
<dbReference type="Pfam" id="PF00512">
    <property type="entry name" value="HisKA"/>
    <property type="match status" value="1"/>
</dbReference>
<keyword evidence="9 24" id="KW-0812">Transmembrane</keyword>
<dbReference type="GO" id="GO:0016301">
    <property type="term" value="F:kinase activity"/>
    <property type="evidence" value="ECO:0007669"/>
    <property type="project" value="UniProtKB-KW"/>
</dbReference>
<evidence type="ECO:0000313" key="29">
    <source>
        <dbReference type="Proteomes" id="UP001167160"/>
    </source>
</evidence>
<feature type="domain" description="Histidine kinase" evidence="26">
    <location>
        <begin position="247"/>
        <end position="451"/>
    </location>
</feature>
<protein>
    <recommendedName>
        <fullName evidence="21">Signal transduction histidine-protein kinase/phosphatase MprB</fullName>
        <ecNumber evidence="5">2.7.13.3</ecNumber>
    </recommendedName>
    <alternativeName>
        <fullName evidence="22">Mycobacterial persistence regulator B</fullName>
    </alternativeName>
</protein>
<keyword evidence="8" id="KW-0808">Transferase</keyword>
<evidence type="ECO:0000256" key="20">
    <source>
        <dbReference type="ARBA" id="ARBA00023211"/>
    </source>
</evidence>
<keyword evidence="25" id="KW-0732">Signal</keyword>
<dbReference type="SMART" id="SM00388">
    <property type="entry name" value="HisKA"/>
    <property type="match status" value="1"/>
</dbReference>
<evidence type="ECO:0000256" key="7">
    <source>
        <dbReference type="ARBA" id="ARBA00022553"/>
    </source>
</evidence>
<dbReference type="Pfam" id="PF02518">
    <property type="entry name" value="HATPase_c"/>
    <property type="match status" value="1"/>
</dbReference>
<dbReference type="InterPro" id="IPR003660">
    <property type="entry name" value="HAMP_dom"/>
</dbReference>
<keyword evidence="16 24" id="KW-1133">Transmembrane helix</keyword>
<dbReference type="InterPro" id="IPR036890">
    <property type="entry name" value="HATPase_C_sf"/>
</dbReference>
<evidence type="ECO:0000259" key="27">
    <source>
        <dbReference type="PROSITE" id="PS50885"/>
    </source>
</evidence>
<evidence type="ECO:0000256" key="17">
    <source>
        <dbReference type="ARBA" id="ARBA00023012"/>
    </source>
</evidence>
<dbReference type="InterPro" id="IPR004358">
    <property type="entry name" value="Sig_transdc_His_kin-like_C"/>
</dbReference>
<reference evidence="28" key="1">
    <citation type="journal article" date="2023" name="Int. J. Syst. Evol. Microbiol.">
        <title>Streptomyces meridianus sp. nov. isolated from brackish water of the Tagus estuary in Alcochete, Portugal.</title>
        <authorList>
            <person name="Santos J.D.N."/>
            <person name="Klimek D."/>
            <person name="Calusinska M."/>
            <person name="Lobo Da Cunha A."/>
            <person name="Catita J."/>
            <person name="Goncalves H."/>
            <person name="Gonzalez I."/>
            <person name="Reyes F."/>
            <person name="Lage O.M."/>
        </authorList>
    </citation>
    <scope>NUCLEOTIDE SEQUENCE</scope>
    <source>
        <strain evidence="28">MTZ3.1</strain>
    </source>
</reference>
<evidence type="ECO:0000256" key="14">
    <source>
        <dbReference type="ARBA" id="ARBA00022842"/>
    </source>
</evidence>
<dbReference type="CDD" id="cd00082">
    <property type="entry name" value="HisKA"/>
    <property type="match status" value="1"/>
</dbReference>
<dbReference type="PANTHER" id="PTHR44936:SF9">
    <property type="entry name" value="SENSOR PROTEIN CREC"/>
    <property type="match status" value="1"/>
</dbReference>
<dbReference type="InterPro" id="IPR036097">
    <property type="entry name" value="HisK_dim/P_sf"/>
</dbReference>
<evidence type="ECO:0000259" key="26">
    <source>
        <dbReference type="PROSITE" id="PS50109"/>
    </source>
</evidence>
<evidence type="ECO:0000256" key="22">
    <source>
        <dbReference type="ARBA" id="ARBA00041776"/>
    </source>
</evidence>
<evidence type="ECO:0000256" key="23">
    <source>
        <dbReference type="SAM" id="MobiDB-lite"/>
    </source>
</evidence>
<dbReference type="Gene3D" id="1.10.287.130">
    <property type="match status" value="1"/>
</dbReference>
<dbReference type="Gene3D" id="3.30.565.10">
    <property type="entry name" value="Histidine kinase-like ATPase, C-terminal domain"/>
    <property type="match status" value="1"/>
</dbReference>
<dbReference type="CDD" id="cd06225">
    <property type="entry name" value="HAMP"/>
    <property type="match status" value="1"/>
</dbReference>
<comment type="subcellular location">
    <subcellularLocation>
        <location evidence="4">Cell membrane</location>
        <topology evidence="4">Multi-pass membrane protein</topology>
    </subcellularLocation>
</comment>
<evidence type="ECO:0000256" key="25">
    <source>
        <dbReference type="SAM" id="SignalP"/>
    </source>
</evidence>
<keyword evidence="29" id="KW-1185">Reference proteome</keyword>
<dbReference type="Pfam" id="PF00672">
    <property type="entry name" value="HAMP"/>
    <property type="match status" value="1"/>
</dbReference>
<keyword evidence="24" id="KW-0472">Membrane</keyword>
<evidence type="ECO:0000256" key="15">
    <source>
        <dbReference type="ARBA" id="ARBA00022912"/>
    </source>
</evidence>
<dbReference type="RefSeq" id="WP_251411544.1">
    <property type="nucleotide sequence ID" value="NZ_JAMQGM010000016.1"/>
</dbReference>
<dbReference type="SUPFAM" id="SSF158472">
    <property type="entry name" value="HAMP domain-like"/>
    <property type="match status" value="1"/>
</dbReference>
<comment type="caution">
    <text evidence="28">The sequence shown here is derived from an EMBL/GenBank/DDBJ whole genome shotgun (WGS) entry which is preliminary data.</text>
</comment>
<accession>A0ABT0X5X4</accession>
<evidence type="ECO:0000256" key="13">
    <source>
        <dbReference type="ARBA" id="ARBA00022840"/>
    </source>
</evidence>
<feature type="domain" description="HAMP" evidence="27">
    <location>
        <begin position="186"/>
        <end position="239"/>
    </location>
</feature>
<evidence type="ECO:0000256" key="3">
    <source>
        <dbReference type="ARBA" id="ARBA00001946"/>
    </source>
</evidence>
<dbReference type="Proteomes" id="UP001167160">
    <property type="component" value="Unassembled WGS sequence"/>
</dbReference>
<feature type="region of interest" description="Disordered" evidence="23">
    <location>
        <begin position="448"/>
        <end position="469"/>
    </location>
</feature>
<dbReference type="EC" id="2.7.13.3" evidence="5"/>
<keyword evidence="18" id="KW-0346">Stress response</keyword>
<evidence type="ECO:0000256" key="9">
    <source>
        <dbReference type="ARBA" id="ARBA00022692"/>
    </source>
</evidence>
<keyword evidence="20" id="KW-0464">Manganese</keyword>
<keyword evidence="19" id="KW-0843">Virulence</keyword>
<keyword evidence="14" id="KW-0460">Magnesium</keyword>
<keyword evidence="11 28" id="KW-0418">Kinase</keyword>
<dbReference type="PROSITE" id="PS50885">
    <property type="entry name" value="HAMP"/>
    <property type="match status" value="1"/>
</dbReference>
<feature type="chain" id="PRO_5045095039" description="Signal transduction histidine-protein kinase/phosphatase MprB" evidence="25">
    <location>
        <begin position="22"/>
        <end position="469"/>
    </location>
</feature>
<evidence type="ECO:0000256" key="5">
    <source>
        <dbReference type="ARBA" id="ARBA00012438"/>
    </source>
</evidence>
<dbReference type="EMBL" id="JAMQGM010000016">
    <property type="protein sequence ID" value="MCM2577174.1"/>
    <property type="molecule type" value="Genomic_DNA"/>
</dbReference>
<evidence type="ECO:0000256" key="19">
    <source>
        <dbReference type="ARBA" id="ARBA00023026"/>
    </source>
</evidence>
<evidence type="ECO:0000256" key="4">
    <source>
        <dbReference type="ARBA" id="ARBA00004651"/>
    </source>
</evidence>
<evidence type="ECO:0000256" key="24">
    <source>
        <dbReference type="SAM" id="Phobius"/>
    </source>
</evidence>
<gene>
    <name evidence="28" type="ORF">M1E25_07390</name>
</gene>
<dbReference type="Gene3D" id="6.10.340.10">
    <property type="match status" value="1"/>
</dbReference>
<dbReference type="InterPro" id="IPR003661">
    <property type="entry name" value="HisK_dim/P_dom"/>
</dbReference>
<evidence type="ECO:0000313" key="28">
    <source>
        <dbReference type="EMBL" id="MCM2577174.1"/>
    </source>
</evidence>
<evidence type="ECO:0000256" key="6">
    <source>
        <dbReference type="ARBA" id="ARBA00022475"/>
    </source>
</evidence>
<evidence type="ECO:0000256" key="2">
    <source>
        <dbReference type="ARBA" id="ARBA00001936"/>
    </source>
</evidence>
<keyword evidence="6" id="KW-1003">Cell membrane</keyword>
<evidence type="ECO:0000256" key="16">
    <source>
        <dbReference type="ARBA" id="ARBA00022989"/>
    </source>
</evidence>
<keyword evidence="7" id="KW-0597">Phosphoprotein</keyword>
<dbReference type="PROSITE" id="PS50109">
    <property type="entry name" value="HIS_KIN"/>
    <property type="match status" value="1"/>
</dbReference>